<keyword evidence="3" id="KW-0479">Metal-binding</keyword>
<proteinExistence type="inferred from homology"/>
<evidence type="ECO:0000313" key="8">
    <source>
        <dbReference type="Proteomes" id="UP000754883"/>
    </source>
</evidence>
<dbReference type="InterPro" id="IPR008775">
    <property type="entry name" value="Phytyl_CoA_dOase-like"/>
</dbReference>
<comment type="caution">
    <text evidence="7">The sequence shown here is derived from an EMBL/GenBank/DDBJ whole genome shotgun (WGS) entry which is preliminary data.</text>
</comment>
<evidence type="ECO:0000256" key="1">
    <source>
        <dbReference type="ARBA" id="ARBA00001962"/>
    </source>
</evidence>
<evidence type="ECO:0000313" key="7">
    <source>
        <dbReference type="EMBL" id="CAG9988312.1"/>
    </source>
</evidence>
<dbReference type="PANTHER" id="PTHR20883">
    <property type="entry name" value="PHYTANOYL-COA DIOXYGENASE DOMAIN CONTAINING 1"/>
    <property type="match status" value="1"/>
</dbReference>
<comment type="similarity">
    <text evidence="2">Belongs to the PhyH family.</text>
</comment>
<accession>A0A9N9UID4</accession>
<dbReference type="OrthoDB" id="445007at2759"/>
<evidence type="ECO:0000256" key="3">
    <source>
        <dbReference type="ARBA" id="ARBA00022723"/>
    </source>
</evidence>
<evidence type="ECO:0000256" key="6">
    <source>
        <dbReference type="ARBA" id="ARBA00023004"/>
    </source>
</evidence>
<sequence>MSLRRIPASSGAEKILEAFREDGGVIIQGFLEPQILAKFNAELDPALRELSGGETGDFGDSVYVNDLLGRQTKRRTDTANISKTFREDIADNELLHELCEVAFSAQSALGTGYWFNTAQVIEIGPGSKAQPLHRDQEIWACFNELGPTAPEATVNFLMALTPFTEENGATRVVPGSHLWPKFEPAVDDAGVANLRHESVAAEMDAGDVLFFSGKTVHGGGANRTLGESRRGFALSVIRQGLAPEQAHAMLMPVEVADTLSYRAQAMFGFRSLWPPANGSTVGAHWTMNFRELGRSIGLKDKPFYPQKSVASVH</sequence>
<protein>
    <recommendedName>
        <fullName evidence="9">Phytanoyl-CoA dioxygenase</fullName>
    </recommendedName>
</protein>
<evidence type="ECO:0000256" key="4">
    <source>
        <dbReference type="ARBA" id="ARBA00022964"/>
    </source>
</evidence>
<evidence type="ECO:0008006" key="9">
    <source>
        <dbReference type="Google" id="ProtNLM"/>
    </source>
</evidence>
<reference evidence="8" key="1">
    <citation type="submission" date="2019-06" db="EMBL/GenBank/DDBJ databases">
        <authorList>
            <person name="Broberg M."/>
        </authorList>
    </citation>
    <scope>NUCLEOTIDE SEQUENCE [LARGE SCALE GENOMIC DNA]</scope>
</reference>
<reference evidence="7 8" key="2">
    <citation type="submission" date="2021-10" db="EMBL/GenBank/DDBJ databases">
        <authorList>
            <person name="Piombo E."/>
        </authorList>
    </citation>
    <scope>NUCLEOTIDE SEQUENCE [LARGE SCALE GENOMIC DNA]</scope>
</reference>
<dbReference type="GO" id="GO:0046872">
    <property type="term" value="F:metal ion binding"/>
    <property type="evidence" value="ECO:0007669"/>
    <property type="project" value="UniProtKB-KW"/>
</dbReference>
<evidence type="ECO:0000256" key="2">
    <source>
        <dbReference type="ARBA" id="ARBA00005830"/>
    </source>
</evidence>
<dbReference type="GO" id="GO:0051213">
    <property type="term" value="F:dioxygenase activity"/>
    <property type="evidence" value="ECO:0007669"/>
    <property type="project" value="UniProtKB-KW"/>
</dbReference>
<keyword evidence="5" id="KW-0560">Oxidoreductase</keyword>
<keyword evidence="4" id="KW-0223">Dioxygenase</keyword>
<keyword evidence="6" id="KW-0408">Iron</keyword>
<dbReference type="EMBL" id="CABFNO020001448">
    <property type="protein sequence ID" value="CAG9988312.1"/>
    <property type="molecule type" value="Genomic_DNA"/>
</dbReference>
<name>A0A9N9UID4_9HYPO</name>
<comment type="cofactor">
    <cofactor evidence="1">
        <name>Fe cation</name>
        <dbReference type="ChEBI" id="CHEBI:24875"/>
    </cofactor>
</comment>
<dbReference type="SUPFAM" id="SSF51197">
    <property type="entry name" value="Clavaminate synthase-like"/>
    <property type="match status" value="1"/>
</dbReference>
<dbReference type="Gene3D" id="2.60.120.620">
    <property type="entry name" value="q2cbj1_9rhob like domain"/>
    <property type="match status" value="1"/>
</dbReference>
<dbReference type="Proteomes" id="UP000754883">
    <property type="component" value="Unassembled WGS sequence"/>
</dbReference>
<evidence type="ECO:0000256" key="5">
    <source>
        <dbReference type="ARBA" id="ARBA00023002"/>
    </source>
</evidence>
<gene>
    <name evidence="7" type="ORF">CBYS24578_00016542</name>
</gene>
<organism evidence="7 8">
    <name type="scientific">Clonostachys byssicola</name>
    <dbReference type="NCBI Taxonomy" id="160290"/>
    <lineage>
        <taxon>Eukaryota</taxon>
        <taxon>Fungi</taxon>
        <taxon>Dikarya</taxon>
        <taxon>Ascomycota</taxon>
        <taxon>Pezizomycotina</taxon>
        <taxon>Sordariomycetes</taxon>
        <taxon>Hypocreomycetidae</taxon>
        <taxon>Hypocreales</taxon>
        <taxon>Bionectriaceae</taxon>
        <taxon>Clonostachys</taxon>
    </lineage>
</organism>
<dbReference type="PANTHER" id="PTHR20883:SF19">
    <property type="entry name" value="MULTIFUNCTIONAL DIOXYGENASE AUSE"/>
    <property type="match status" value="1"/>
</dbReference>
<dbReference type="AlphaFoldDB" id="A0A9N9UID4"/>
<dbReference type="Pfam" id="PF05721">
    <property type="entry name" value="PhyH"/>
    <property type="match status" value="1"/>
</dbReference>
<keyword evidence="8" id="KW-1185">Reference proteome</keyword>